<comment type="caution">
    <text evidence="1">The sequence shown here is derived from an EMBL/GenBank/DDBJ whole genome shotgun (WGS) entry which is preliminary data.</text>
</comment>
<dbReference type="GO" id="GO:0003677">
    <property type="term" value="F:DNA binding"/>
    <property type="evidence" value="ECO:0007669"/>
    <property type="project" value="InterPro"/>
</dbReference>
<feature type="non-terminal residue" evidence="1">
    <location>
        <position position="68"/>
    </location>
</feature>
<protein>
    <submittedName>
        <fullName evidence="1">DNA-directed RNA polymerase subunit B</fullName>
    </submittedName>
</protein>
<evidence type="ECO:0000313" key="1">
    <source>
        <dbReference type="EMBL" id="EQD53545.1"/>
    </source>
</evidence>
<dbReference type="EMBL" id="AUZX01008957">
    <property type="protein sequence ID" value="EQD53545.1"/>
    <property type="molecule type" value="Genomic_DNA"/>
</dbReference>
<dbReference type="GO" id="GO:0003899">
    <property type="term" value="F:DNA-directed RNA polymerase activity"/>
    <property type="evidence" value="ECO:0007669"/>
    <property type="project" value="InterPro"/>
</dbReference>
<dbReference type="AlphaFoldDB" id="T1BHD6"/>
<dbReference type="GO" id="GO:0000428">
    <property type="term" value="C:DNA-directed RNA polymerase complex"/>
    <property type="evidence" value="ECO:0007669"/>
    <property type="project" value="UniProtKB-KW"/>
</dbReference>
<dbReference type="Gene3D" id="3.90.1110.10">
    <property type="entry name" value="RNA polymerase Rpb2, domain 2"/>
    <property type="match status" value="1"/>
</dbReference>
<reference evidence="1" key="2">
    <citation type="journal article" date="2014" name="ISME J.">
        <title>Microbial stratification in low pH oxic and suboxic macroscopic growths along an acid mine drainage.</title>
        <authorList>
            <person name="Mendez-Garcia C."/>
            <person name="Mesa V."/>
            <person name="Sprenger R.R."/>
            <person name="Richter M."/>
            <person name="Diez M.S."/>
            <person name="Solano J."/>
            <person name="Bargiela R."/>
            <person name="Golyshina O.V."/>
            <person name="Manteca A."/>
            <person name="Ramos J.L."/>
            <person name="Gallego J.R."/>
            <person name="Llorente I."/>
            <person name="Martins Dos Santos V.A."/>
            <person name="Jensen O.N."/>
            <person name="Pelaez A.I."/>
            <person name="Sanchez J."/>
            <person name="Ferrer M."/>
        </authorList>
    </citation>
    <scope>NUCLEOTIDE SEQUENCE</scope>
</reference>
<keyword evidence="1" id="KW-0804">Transcription</keyword>
<gene>
    <name evidence="1" type="ORF">B1A_12346</name>
</gene>
<organism evidence="1">
    <name type="scientific">mine drainage metagenome</name>
    <dbReference type="NCBI Taxonomy" id="410659"/>
    <lineage>
        <taxon>unclassified sequences</taxon>
        <taxon>metagenomes</taxon>
        <taxon>ecological metagenomes</taxon>
    </lineage>
</organism>
<dbReference type="GO" id="GO:0006351">
    <property type="term" value="P:DNA-templated transcription"/>
    <property type="evidence" value="ECO:0007669"/>
    <property type="project" value="InterPro"/>
</dbReference>
<accession>T1BHD6</accession>
<proteinExistence type="predicted"/>
<keyword evidence="1" id="KW-0240">DNA-directed RNA polymerase</keyword>
<feature type="non-terminal residue" evidence="1">
    <location>
        <position position="1"/>
    </location>
</feature>
<sequence length="68" mass="7801">LEESISKKLYPPEGILTTEDALLFLEKKFATGQAKEYRQRKVDGILDRSLLPHLGDTPEDRLKKALYL</sequence>
<reference evidence="1" key="1">
    <citation type="submission" date="2013-08" db="EMBL/GenBank/DDBJ databases">
        <authorList>
            <person name="Mendez C."/>
            <person name="Richter M."/>
            <person name="Ferrer M."/>
            <person name="Sanchez J."/>
        </authorList>
    </citation>
    <scope>NUCLEOTIDE SEQUENCE</scope>
</reference>
<name>T1BHD6_9ZZZZ</name>
<dbReference type="InterPro" id="IPR037034">
    <property type="entry name" value="RNA_pol_Rpb2_2_sf"/>
</dbReference>